<dbReference type="SUPFAM" id="SSF54909">
    <property type="entry name" value="Dimeric alpha+beta barrel"/>
    <property type="match status" value="1"/>
</dbReference>
<dbReference type="GO" id="GO:0043200">
    <property type="term" value="P:response to amino acid"/>
    <property type="evidence" value="ECO:0007669"/>
    <property type="project" value="TreeGrafter"/>
</dbReference>
<dbReference type="Proteomes" id="UP000440978">
    <property type="component" value="Unassembled WGS sequence"/>
</dbReference>
<evidence type="ECO:0000256" key="1">
    <source>
        <dbReference type="ARBA" id="ARBA00023015"/>
    </source>
</evidence>
<organism evidence="5 6">
    <name type="scientific">Terrilactibacillus tamarindi</name>
    <dbReference type="NCBI Taxonomy" id="2599694"/>
    <lineage>
        <taxon>Bacteria</taxon>
        <taxon>Bacillati</taxon>
        <taxon>Bacillota</taxon>
        <taxon>Bacilli</taxon>
        <taxon>Bacillales</taxon>
        <taxon>Bacillaceae</taxon>
        <taxon>Terrilactibacillus</taxon>
    </lineage>
</organism>
<dbReference type="PRINTS" id="PR00033">
    <property type="entry name" value="HTHASNC"/>
</dbReference>
<dbReference type="PANTHER" id="PTHR30154">
    <property type="entry name" value="LEUCINE-RESPONSIVE REGULATORY PROTEIN"/>
    <property type="match status" value="1"/>
</dbReference>
<evidence type="ECO:0000256" key="3">
    <source>
        <dbReference type="ARBA" id="ARBA00023163"/>
    </source>
</evidence>
<dbReference type="Pfam" id="PF13412">
    <property type="entry name" value="HTH_24"/>
    <property type="match status" value="1"/>
</dbReference>
<accession>A0A6N8CUJ9</accession>
<protein>
    <submittedName>
        <fullName evidence="5">Winged helix-turn-helix transcriptional regulator</fullName>
    </submittedName>
</protein>
<dbReference type="InterPro" id="IPR011008">
    <property type="entry name" value="Dimeric_a/b-barrel"/>
</dbReference>
<gene>
    <name evidence="5" type="ORF">GMB86_13470</name>
</gene>
<name>A0A6N8CUJ9_9BACI</name>
<keyword evidence="6" id="KW-1185">Reference proteome</keyword>
<keyword evidence="1" id="KW-0805">Transcription regulation</keyword>
<evidence type="ECO:0000259" key="4">
    <source>
        <dbReference type="PROSITE" id="PS50956"/>
    </source>
</evidence>
<reference evidence="5 6" key="1">
    <citation type="submission" date="2019-11" db="EMBL/GenBank/DDBJ databases">
        <title>Terrilactibacillus tamarindus sp. nov. BCM23-1 isolated from bark of Tamarindus indica.</title>
        <authorList>
            <person name="Kingkaew E."/>
            <person name="Tanasupawat S."/>
        </authorList>
    </citation>
    <scope>NUCLEOTIDE SEQUENCE [LARGE SCALE GENOMIC DNA]</scope>
    <source>
        <strain evidence="5 6">BCM23-1</strain>
    </source>
</reference>
<dbReference type="InterPro" id="IPR000485">
    <property type="entry name" value="AsnC-type_HTH_dom"/>
</dbReference>
<keyword evidence="3" id="KW-0804">Transcription</keyword>
<dbReference type="PANTHER" id="PTHR30154:SF34">
    <property type="entry name" value="TRANSCRIPTIONAL REGULATOR AZLB"/>
    <property type="match status" value="1"/>
</dbReference>
<dbReference type="InterPro" id="IPR036390">
    <property type="entry name" value="WH_DNA-bd_sf"/>
</dbReference>
<keyword evidence="2" id="KW-0238">DNA-binding</keyword>
<dbReference type="InterPro" id="IPR019887">
    <property type="entry name" value="Tscrpt_reg_AsnC/Lrp_C"/>
</dbReference>
<dbReference type="SUPFAM" id="SSF46785">
    <property type="entry name" value="Winged helix' DNA-binding domain"/>
    <property type="match status" value="1"/>
</dbReference>
<dbReference type="EMBL" id="WNHB01000025">
    <property type="protein sequence ID" value="MTT33017.1"/>
    <property type="molecule type" value="Genomic_DNA"/>
</dbReference>
<dbReference type="SMART" id="SM00344">
    <property type="entry name" value="HTH_ASNC"/>
    <property type="match status" value="1"/>
</dbReference>
<dbReference type="InterPro" id="IPR011991">
    <property type="entry name" value="ArsR-like_HTH"/>
</dbReference>
<feature type="domain" description="HTH asnC-type" evidence="4">
    <location>
        <begin position="1"/>
        <end position="62"/>
    </location>
</feature>
<evidence type="ECO:0000313" key="6">
    <source>
        <dbReference type="Proteomes" id="UP000440978"/>
    </source>
</evidence>
<evidence type="ECO:0000313" key="5">
    <source>
        <dbReference type="EMBL" id="MTT33017.1"/>
    </source>
</evidence>
<dbReference type="InterPro" id="IPR019888">
    <property type="entry name" value="Tscrpt_reg_AsnC-like"/>
</dbReference>
<dbReference type="GO" id="GO:0005829">
    <property type="term" value="C:cytosol"/>
    <property type="evidence" value="ECO:0007669"/>
    <property type="project" value="TreeGrafter"/>
</dbReference>
<dbReference type="Gene3D" id="3.30.70.920">
    <property type="match status" value="1"/>
</dbReference>
<dbReference type="Gene3D" id="1.10.10.10">
    <property type="entry name" value="Winged helix-like DNA-binding domain superfamily/Winged helix DNA-binding domain"/>
    <property type="match status" value="1"/>
</dbReference>
<evidence type="ECO:0000256" key="2">
    <source>
        <dbReference type="ARBA" id="ARBA00023125"/>
    </source>
</evidence>
<dbReference type="OrthoDB" id="34294at2"/>
<dbReference type="PROSITE" id="PS50956">
    <property type="entry name" value="HTH_ASNC_2"/>
    <property type="match status" value="1"/>
</dbReference>
<comment type="caution">
    <text evidence="5">The sequence shown here is derived from an EMBL/GenBank/DDBJ whole genome shotgun (WGS) entry which is preliminary data.</text>
</comment>
<dbReference type="Pfam" id="PF01037">
    <property type="entry name" value="AsnC_trans_reg"/>
    <property type="match status" value="1"/>
</dbReference>
<proteinExistence type="predicted"/>
<dbReference type="AlphaFoldDB" id="A0A6N8CUJ9"/>
<dbReference type="GO" id="GO:0043565">
    <property type="term" value="F:sequence-specific DNA binding"/>
    <property type="evidence" value="ECO:0007669"/>
    <property type="project" value="InterPro"/>
</dbReference>
<dbReference type="CDD" id="cd00090">
    <property type="entry name" value="HTH_ARSR"/>
    <property type="match status" value="1"/>
</dbReference>
<dbReference type="RefSeq" id="WP_155220785.1">
    <property type="nucleotide sequence ID" value="NZ_WNHB01000025.1"/>
</dbReference>
<dbReference type="InterPro" id="IPR036388">
    <property type="entry name" value="WH-like_DNA-bd_sf"/>
</dbReference>
<sequence length="146" mass="16903">MDSTDKKILYLLKQNARMPLTEMSKIIHLSVPAVSERIRKMEESGIITKYEVRIDRDKLNYKLLAFIFVNIETTKDIEPFRETMAMLPAVLECHHLAGEYDYLLKVVCLDTQDLEQFISSELKSIHGVQKTNTIITLSSIKEEINQ</sequence>